<organism evidence="9 10">
    <name type="scientific">Niastella vici</name>
    <dbReference type="NCBI Taxonomy" id="1703345"/>
    <lineage>
        <taxon>Bacteria</taxon>
        <taxon>Pseudomonadati</taxon>
        <taxon>Bacteroidota</taxon>
        <taxon>Chitinophagia</taxon>
        <taxon>Chitinophagales</taxon>
        <taxon>Chitinophagaceae</taxon>
        <taxon>Niastella</taxon>
    </lineage>
</organism>
<keyword evidence="10" id="KW-1185">Reference proteome</keyword>
<evidence type="ECO:0000256" key="6">
    <source>
        <dbReference type="SAM" id="MobiDB-lite"/>
    </source>
</evidence>
<keyword evidence="3" id="KW-0732">Signal</keyword>
<comment type="caution">
    <text evidence="9">The sequence shown here is derived from an EMBL/GenBank/DDBJ whole genome shotgun (WGS) entry which is preliminary data.</text>
</comment>
<feature type="domain" description="RagB/SusD" evidence="7">
    <location>
        <begin position="268"/>
        <end position="530"/>
    </location>
</feature>
<evidence type="ECO:0000256" key="4">
    <source>
        <dbReference type="ARBA" id="ARBA00023136"/>
    </source>
</evidence>
<dbReference type="Pfam" id="PF14322">
    <property type="entry name" value="SusD-like_3"/>
    <property type="match status" value="1"/>
</dbReference>
<evidence type="ECO:0008006" key="11">
    <source>
        <dbReference type="Google" id="ProtNLM"/>
    </source>
</evidence>
<dbReference type="SUPFAM" id="SSF48452">
    <property type="entry name" value="TPR-like"/>
    <property type="match status" value="1"/>
</dbReference>
<dbReference type="GO" id="GO:0009279">
    <property type="term" value="C:cell outer membrane"/>
    <property type="evidence" value="ECO:0007669"/>
    <property type="project" value="UniProtKB-SubCell"/>
</dbReference>
<dbReference type="PROSITE" id="PS51257">
    <property type="entry name" value="PROKAR_LIPOPROTEIN"/>
    <property type="match status" value="1"/>
</dbReference>
<comment type="subcellular location">
    <subcellularLocation>
        <location evidence="1">Cell outer membrane</location>
    </subcellularLocation>
</comment>
<dbReference type="InterPro" id="IPR012944">
    <property type="entry name" value="SusD_RagB_dom"/>
</dbReference>
<dbReference type="Pfam" id="PF07980">
    <property type="entry name" value="SusD_RagB"/>
    <property type="match status" value="1"/>
</dbReference>
<dbReference type="OrthoDB" id="618454at2"/>
<dbReference type="Proteomes" id="UP000192796">
    <property type="component" value="Unassembled WGS sequence"/>
</dbReference>
<dbReference type="CDD" id="cd08977">
    <property type="entry name" value="SusD"/>
    <property type="match status" value="1"/>
</dbReference>
<proteinExistence type="inferred from homology"/>
<dbReference type="InterPro" id="IPR011990">
    <property type="entry name" value="TPR-like_helical_dom_sf"/>
</dbReference>
<evidence type="ECO:0000256" key="2">
    <source>
        <dbReference type="ARBA" id="ARBA00006275"/>
    </source>
</evidence>
<evidence type="ECO:0000259" key="7">
    <source>
        <dbReference type="Pfam" id="PF07980"/>
    </source>
</evidence>
<dbReference type="RefSeq" id="WP_158085432.1">
    <property type="nucleotide sequence ID" value="NZ_LVYD01000077.1"/>
</dbReference>
<evidence type="ECO:0000259" key="8">
    <source>
        <dbReference type="Pfam" id="PF14322"/>
    </source>
</evidence>
<dbReference type="STRING" id="1703345.A3860_37130"/>
<protein>
    <recommendedName>
        <fullName evidence="11">RagB/SusD family nutrient uptake outer membrane protein</fullName>
    </recommendedName>
</protein>
<evidence type="ECO:0000256" key="1">
    <source>
        <dbReference type="ARBA" id="ARBA00004442"/>
    </source>
</evidence>
<keyword evidence="4" id="KW-0472">Membrane</keyword>
<name>A0A1V9FMH9_9BACT</name>
<dbReference type="EMBL" id="LVYD01000077">
    <property type="protein sequence ID" value="OQP59542.1"/>
    <property type="molecule type" value="Genomic_DNA"/>
</dbReference>
<evidence type="ECO:0000256" key="3">
    <source>
        <dbReference type="ARBA" id="ARBA00022729"/>
    </source>
</evidence>
<keyword evidence="5" id="KW-0998">Cell outer membrane</keyword>
<gene>
    <name evidence="9" type="ORF">A3860_37130</name>
</gene>
<dbReference type="AlphaFoldDB" id="A0A1V9FMH9"/>
<comment type="similarity">
    <text evidence="2">Belongs to the SusD family.</text>
</comment>
<feature type="region of interest" description="Disordered" evidence="6">
    <location>
        <begin position="336"/>
        <end position="368"/>
    </location>
</feature>
<evidence type="ECO:0000313" key="10">
    <source>
        <dbReference type="Proteomes" id="UP000192796"/>
    </source>
</evidence>
<sequence>MNNKSFIYTSIIIASLAVTSCKKSFLDQAPYNANIVESQFYTTLDQCNTSTKVSYRYVDWDSWWQTQNWRFLSGEAASDNAWIGNTYQNTHASWDAVAHYTIDAGNDRVEGHWIMLYKSIGIWNSTIQGIQRSTIDASSKQQFIAELKFLRAWNYFDLVRNWGGVSIVTTILPPQTHVARSSVKEVYDLIINDLKECAAVLPRKSQYPAADKFRATKGAALTLLAKTYLYAEDWANAEATAKQVIDLGDYNLESSFGNLWSYTYKNGTESIFEIQNGSSQQPPLPANGYVIPMNSVADGGWGYISVTSDLQNAFMAEGDSVRLQWTINRHGLPVIGDPNNPKFDGKPYTGSGSGSSKSGRFSRKRYVPKSQRPANGLYALNDIILRFADVLLIHAEAAAMQNHTAEALSSLKRIRDRVGLTTDITLTGWNLTNAVRKERRLELALEGDRLYDLRRWKDQSGTPVINSVFGPNGSFVKYNTQVSTDYWEVNNKAEPQNKGYNFNPAVHGLWPIPNSEVVSSEGVVEQNPGYF</sequence>
<reference evidence="9 10" key="1">
    <citation type="submission" date="2016-03" db="EMBL/GenBank/DDBJ databases">
        <title>Niastella vici sp. nov., isolated from farmland soil.</title>
        <authorList>
            <person name="Chen L."/>
            <person name="Wang D."/>
            <person name="Yang S."/>
            <person name="Wang G."/>
        </authorList>
    </citation>
    <scope>NUCLEOTIDE SEQUENCE [LARGE SCALE GENOMIC DNA]</scope>
    <source>
        <strain evidence="9 10">DJ57</strain>
    </source>
</reference>
<dbReference type="Gene3D" id="1.25.40.390">
    <property type="match status" value="1"/>
</dbReference>
<accession>A0A1V9FMH9</accession>
<feature type="domain" description="SusD-like N-terminal" evidence="8">
    <location>
        <begin position="25"/>
        <end position="229"/>
    </location>
</feature>
<evidence type="ECO:0000313" key="9">
    <source>
        <dbReference type="EMBL" id="OQP59542.1"/>
    </source>
</evidence>
<evidence type="ECO:0000256" key="5">
    <source>
        <dbReference type="ARBA" id="ARBA00023237"/>
    </source>
</evidence>
<dbReference type="InterPro" id="IPR033985">
    <property type="entry name" value="SusD-like_N"/>
</dbReference>